<dbReference type="EMBL" id="AP012029">
    <property type="protein sequence ID" value="BAJ62053.1"/>
    <property type="molecule type" value="Genomic_DNA"/>
</dbReference>
<dbReference type="Proteomes" id="UP000008922">
    <property type="component" value="Chromosome"/>
</dbReference>
<gene>
    <name evidence="2" type="ordered locus">ANT_00190</name>
</gene>
<evidence type="ECO:0008006" key="4">
    <source>
        <dbReference type="Google" id="ProtNLM"/>
    </source>
</evidence>
<evidence type="ECO:0000313" key="2">
    <source>
        <dbReference type="EMBL" id="BAJ62053.1"/>
    </source>
</evidence>
<dbReference type="KEGG" id="atm:ANT_00190"/>
<protein>
    <recommendedName>
        <fullName evidence="4">DUF1232 domain-containing protein</fullName>
    </recommendedName>
</protein>
<organism evidence="2 3">
    <name type="scientific">Anaerolinea thermophila (strain DSM 14523 / JCM 11388 / NBRC 100420 / UNI-1)</name>
    <dbReference type="NCBI Taxonomy" id="926569"/>
    <lineage>
        <taxon>Bacteria</taxon>
        <taxon>Bacillati</taxon>
        <taxon>Chloroflexota</taxon>
        <taxon>Anaerolineae</taxon>
        <taxon>Anaerolineales</taxon>
        <taxon>Anaerolineaceae</taxon>
        <taxon>Anaerolinea</taxon>
    </lineage>
</organism>
<reference evidence="2 3" key="1">
    <citation type="submission" date="2010-12" db="EMBL/GenBank/DDBJ databases">
        <title>Whole genome sequence of Anaerolinea thermophila UNI-1.</title>
        <authorList>
            <person name="Narita-Yamada S."/>
            <person name="Kishi E."/>
            <person name="Watanabe Y."/>
            <person name="Takasaki K."/>
            <person name="Ankai A."/>
            <person name="Oguchi A."/>
            <person name="Fukui S."/>
            <person name="Takahashi M."/>
            <person name="Yashiro I."/>
            <person name="Hosoyama A."/>
            <person name="Sekiguchi Y."/>
            <person name="Hanada S."/>
            <person name="Fujita N."/>
        </authorList>
    </citation>
    <scope>NUCLEOTIDE SEQUENCE [LARGE SCALE GENOMIC DNA]</scope>
    <source>
        <strain evidence="3">DSM 14523 / JCM 11388 / NBRC 100420 / UNI-1</strain>
    </source>
</reference>
<proteinExistence type="predicted"/>
<dbReference type="InParanoid" id="E8MYA8"/>
<feature type="compositionally biased region" description="Basic and acidic residues" evidence="1">
    <location>
        <begin position="115"/>
        <end position="125"/>
    </location>
</feature>
<sequence>MPEKSRQIIVGGGGFFRTLSNQVRLIARLVADRRVSPLVKVLPIASVVYMFIPTDALPLLPFDDAALIWLANSLFLEMCPQDVVEEHRRAIEGDTTIVEIPPQKPAPEDDNIIDAEFREEGPLSS</sequence>
<feature type="region of interest" description="Disordered" evidence="1">
    <location>
        <begin position="99"/>
        <end position="125"/>
    </location>
</feature>
<name>E8MYA8_ANATU</name>
<dbReference type="AlphaFoldDB" id="E8MYA8"/>
<dbReference type="RefSeq" id="WP_013558451.1">
    <property type="nucleotide sequence ID" value="NC_014960.1"/>
</dbReference>
<dbReference type="HOGENOM" id="CLU_1987994_0_0_0"/>
<dbReference type="OrthoDB" id="166946at2"/>
<evidence type="ECO:0000313" key="3">
    <source>
        <dbReference type="Proteomes" id="UP000008922"/>
    </source>
</evidence>
<dbReference type="STRING" id="926569.ANT_00190"/>
<accession>E8MYA8</accession>
<keyword evidence="3" id="KW-1185">Reference proteome</keyword>
<evidence type="ECO:0000256" key="1">
    <source>
        <dbReference type="SAM" id="MobiDB-lite"/>
    </source>
</evidence>